<evidence type="ECO:0000256" key="2">
    <source>
        <dbReference type="ARBA" id="ARBA00022741"/>
    </source>
</evidence>
<name>A0A098M5K7_9BACL</name>
<dbReference type="eggNOG" id="COG1136">
    <property type="taxonomic scope" value="Bacteria"/>
</dbReference>
<dbReference type="InterPro" id="IPR027417">
    <property type="entry name" value="P-loop_NTPase"/>
</dbReference>
<feature type="domain" description="ABC transporter" evidence="4">
    <location>
        <begin position="2"/>
        <end position="218"/>
    </location>
</feature>
<evidence type="ECO:0000313" key="5">
    <source>
        <dbReference type="EMBL" id="KGE17311.1"/>
    </source>
</evidence>
<organism evidence="5 6">
    <name type="scientific">Paenibacillus wynnii</name>
    <dbReference type="NCBI Taxonomy" id="268407"/>
    <lineage>
        <taxon>Bacteria</taxon>
        <taxon>Bacillati</taxon>
        <taxon>Bacillota</taxon>
        <taxon>Bacilli</taxon>
        <taxon>Bacillales</taxon>
        <taxon>Paenibacillaceae</taxon>
        <taxon>Paenibacillus</taxon>
    </lineage>
</organism>
<dbReference type="InterPro" id="IPR003439">
    <property type="entry name" value="ABC_transporter-like_ATP-bd"/>
</dbReference>
<dbReference type="Pfam" id="PF00005">
    <property type="entry name" value="ABC_tran"/>
    <property type="match status" value="1"/>
</dbReference>
<sequence length="218" mass="23981">MFRLKGVKVKGILSVPELTIIKNTITCIVGESGSGKTTLLRLLNQLDSPDEGEIWFDQCPLSETDPIEWRRNVVMVPQAPIVFKGTVGDNLQIGLSFSDKPAASSEQLMQALHLVCLEKDLAQDAENLSGGEKQRLSLARAVLMDPMALLLDEPTSALDEDTANKVFQRLTGFIRENGKTLVIITHSRSIADTYADLIIEMKDGIPQVGGRVYSERND</sequence>
<proteinExistence type="predicted"/>
<protein>
    <submittedName>
        <fullName evidence="5">ABC transporter ATP-binding protein</fullName>
    </submittedName>
</protein>
<dbReference type="Proteomes" id="UP000029734">
    <property type="component" value="Unassembled WGS sequence"/>
</dbReference>
<evidence type="ECO:0000256" key="1">
    <source>
        <dbReference type="ARBA" id="ARBA00022448"/>
    </source>
</evidence>
<dbReference type="SUPFAM" id="SSF52540">
    <property type="entry name" value="P-loop containing nucleoside triphosphate hydrolases"/>
    <property type="match status" value="1"/>
</dbReference>
<evidence type="ECO:0000259" key="4">
    <source>
        <dbReference type="PROSITE" id="PS50893"/>
    </source>
</evidence>
<dbReference type="Gene3D" id="3.40.50.300">
    <property type="entry name" value="P-loop containing nucleotide triphosphate hydrolases"/>
    <property type="match status" value="1"/>
</dbReference>
<dbReference type="SMART" id="SM00382">
    <property type="entry name" value="AAA"/>
    <property type="match status" value="1"/>
</dbReference>
<dbReference type="GO" id="GO:0016887">
    <property type="term" value="F:ATP hydrolysis activity"/>
    <property type="evidence" value="ECO:0007669"/>
    <property type="project" value="InterPro"/>
</dbReference>
<dbReference type="PANTHER" id="PTHR43423:SF1">
    <property type="entry name" value="ABC TRANSPORTER I FAMILY MEMBER 17"/>
    <property type="match status" value="1"/>
</dbReference>
<evidence type="ECO:0000256" key="3">
    <source>
        <dbReference type="ARBA" id="ARBA00022840"/>
    </source>
</evidence>
<dbReference type="PROSITE" id="PS00211">
    <property type="entry name" value="ABC_TRANSPORTER_1"/>
    <property type="match status" value="1"/>
</dbReference>
<keyword evidence="2" id="KW-0547">Nucleotide-binding</keyword>
<dbReference type="PANTHER" id="PTHR43423">
    <property type="entry name" value="ABC TRANSPORTER I FAMILY MEMBER 17"/>
    <property type="match status" value="1"/>
</dbReference>
<dbReference type="EMBL" id="JQCR01000003">
    <property type="protein sequence ID" value="KGE17311.1"/>
    <property type="molecule type" value="Genomic_DNA"/>
</dbReference>
<dbReference type="AlphaFoldDB" id="A0A098M5K7"/>
<dbReference type="PROSITE" id="PS50893">
    <property type="entry name" value="ABC_TRANSPORTER_2"/>
    <property type="match status" value="1"/>
</dbReference>
<reference evidence="5 6" key="1">
    <citation type="submission" date="2014-08" db="EMBL/GenBank/DDBJ databases">
        <authorList>
            <person name="den Bakker H.C."/>
        </authorList>
    </citation>
    <scope>NUCLEOTIDE SEQUENCE [LARGE SCALE GENOMIC DNA]</scope>
    <source>
        <strain evidence="5 6">DSM 18334</strain>
    </source>
</reference>
<comment type="caution">
    <text evidence="5">The sequence shown here is derived from an EMBL/GenBank/DDBJ whole genome shotgun (WGS) entry which is preliminary data.</text>
</comment>
<evidence type="ECO:0000313" key="6">
    <source>
        <dbReference type="Proteomes" id="UP000029734"/>
    </source>
</evidence>
<keyword evidence="1" id="KW-0813">Transport</keyword>
<dbReference type="STRING" id="268407.PWYN_22090"/>
<dbReference type="RefSeq" id="WP_036656008.1">
    <property type="nucleotide sequence ID" value="NZ_JQCR01000003.1"/>
</dbReference>
<reference evidence="5 6" key="2">
    <citation type="submission" date="2014-10" db="EMBL/GenBank/DDBJ databases">
        <title>Comparative genomics of the Paenibacillus odorifer group.</title>
        <authorList>
            <person name="Tsai Y.-C."/>
            <person name="Martin N."/>
            <person name="Korlach J."/>
            <person name="Wiedmann M."/>
        </authorList>
    </citation>
    <scope>NUCLEOTIDE SEQUENCE [LARGE SCALE GENOMIC DNA]</scope>
    <source>
        <strain evidence="5 6">DSM 18334</strain>
    </source>
</reference>
<gene>
    <name evidence="5" type="ORF">PWYN_22090</name>
</gene>
<dbReference type="OrthoDB" id="9785080at2"/>
<dbReference type="GO" id="GO:0005524">
    <property type="term" value="F:ATP binding"/>
    <property type="evidence" value="ECO:0007669"/>
    <property type="project" value="UniProtKB-KW"/>
</dbReference>
<dbReference type="InterPro" id="IPR003593">
    <property type="entry name" value="AAA+_ATPase"/>
</dbReference>
<dbReference type="CDD" id="cd03228">
    <property type="entry name" value="ABCC_MRP_Like"/>
    <property type="match status" value="1"/>
</dbReference>
<keyword evidence="3 5" id="KW-0067">ATP-binding</keyword>
<accession>A0A098M5K7</accession>
<dbReference type="InterPro" id="IPR017871">
    <property type="entry name" value="ABC_transporter-like_CS"/>
</dbReference>
<keyword evidence="6" id="KW-1185">Reference proteome</keyword>